<dbReference type="InterPro" id="IPR038487">
    <property type="entry name" value="Mre11_capping_dom"/>
</dbReference>
<dbReference type="PANTHER" id="PTHR10139:SF1">
    <property type="entry name" value="DOUBLE-STRAND BREAK REPAIR PROTEIN MRE11"/>
    <property type="match status" value="1"/>
</dbReference>
<dbReference type="SMART" id="SM01347">
    <property type="entry name" value="Mre11_DNA_bind"/>
    <property type="match status" value="1"/>
</dbReference>
<reference evidence="2 3" key="1">
    <citation type="submission" date="2023-08" db="EMBL/GenBank/DDBJ databases">
        <title>Black Yeasts Isolated from many extreme environments.</title>
        <authorList>
            <person name="Coleine C."/>
            <person name="Stajich J.E."/>
            <person name="Selbmann L."/>
        </authorList>
    </citation>
    <scope>NUCLEOTIDE SEQUENCE [LARGE SCALE GENOMIC DNA]</scope>
    <source>
        <strain evidence="2 3">CCFEE 536</strain>
    </source>
</reference>
<evidence type="ECO:0000313" key="2">
    <source>
        <dbReference type="EMBL" id="KAK5276371.1"/>
    </source>
</evidence>
<keyword evidence="3" id="KW-1185">Reference proteome</keyword>
<evidence type="ECO:0000313" key="3">
    <source>
        <dbReference type="Proteomes" id="UP001357485"/>
    </source>
</evidence>
<sequence>MTIVENLIEDAKAGWLEVQDGHEHDEELEVPLPLIRLRVEYTAPDGGKFDCENPQRFSNRFVGKVANVNDVIQFYRKKAGAIRKAKDNTELPEESIMAQLSLDSVKVEKFVREFLTAQSLTILPQNSFGDAVSQYVDKDDKHAMEMFVNDSLSVQIKHLMEADG</sequence>
<dbReference type="Proteomes" id="UP001357485">
    <property type="component" value="Unassembled WGS sequence"/>
</dbReference>
<evidence type="ECO:0000259" key="1">
    <source>
        <dbReference type="SMART" id="SM01347"/>
    </source>
</evidence>
<dbReference type="InterPro" id="IPR007281">
    <property type="entry name" value="Mre11_DNA-bd"/>
</dbReference>
<dbReference type="Pfam" id="PF04152">
    <property type="entry name" value="Mre11_DNA_bind"/>
    <property type="match status" value="1"/>
</dbReference>
<dbReference type="Gene3D" id="3.30.110.110">
    <property type="entry name" value="Mre11, capping domain"/>
    <property type="match status" value="1"/>
</dbReference>
<comment type="caution">
    <text evidence="2">The sequence shown here is derived from an EMBL/GenBank/DDBJ whole genome shotgun (WGS) entry which is preliminary data.</text>
</comment>
<accession>A0ABR0M1J8</accession>
<protein>
    <submittedName>
        <fullName evidence="2">Meiotic recombination</fullName>
    </submittedName>
</protein>
<organism evidence="2 3">
    <name type="scientific">Cryomyces antarcticus</name>
    <dbReference type="NCBI Taxonomy" id="329879"/>
    <lineage>
        <taxon>Eukaryota</taxon>
        <taxon>Fungi</taxon>
        <taxon>Dikarya</taxon>
        <taxon>Ascomycota</taxon>
        <taxon>Pezizomycotina</taxon>
        <taxon>Dothideomycetes</taxon>
        <taxon>Dothideomycetes incertae sedis</taxon>
        <taxon>Cryomyces</taxon>
    </lineage>
</organism>
<proteinExistence type="predicted"/>
<dbReference type="PANTHER" id="PTHR10139">
    <property type="entry name" value="DOUBLE-STRAND BREAK REPAIR PROTEIN MRE11"/>
    <property type="match status" value="1"/>
</dbReference>
<feature type="domain" description="Mre11 DNA-binding" evidence="1">
    <location>
        <begin position="1"/>
        <end position="135"/>
    </location>
</feature>
<dbReference type="EMBL" id="JAVRRA010003475">
    <property type="protein sequence ID" value="KAK5276371.1"/>
    <property type="molecule type" value="Genomic_DNA"/>
</dbReference>
<feature type="non-terminal residue" evidence="2">
    <location>
        <position position="164"/>
    </location>
</feature>
<gene>
    <name evidence="2" type="primary">MRE11_2</name>
    <name evidence="2" type="ORF">LTR16_011323</name>
</gene>
<name>A0ABR0M1J8_9PEZI</name>